<dbReference type="Proteomes" id="UP000011939">
    <property type="component" value="Unassembled WGS sequence"/>
</dbReference>
<proteinExistence type="predicted"/>
<gene>
    <name evidence="2" type="ORF">CSUNSWCD_1573</name>
</gene>
<dbReference type="EMBL" id="AMZQ01000005">
    <property type="protein sequence ID" value="EKU11535.1"/>
    <property type="molecule type" value="Genomic_DNA"/>
</dbReference>
<dbReference type="eggNOG" id="COG0614">
    <property type="taxonomic scope" value="Bacteria"/>
</dbReference>
<evidence type="ECO:0000313" key="3">
    <source>
        <dbReference type="Proteomes" id="UP000011939"/>
    </source>
</evidence>
<evidence type="ECO:0000256" key="1">
    <source>
        <dbReference type="SAM" id="SignalP"/>
    </source>
</evidence>
<keyword evidence="1" id="KW-0732">Signal</keyword>
<accession>M5IKH2</accession>
<name>M5IKH2_9BACT</name>
<dbReference type="PATRIC" id="fig|1244083.3.peg.815"/>
<sequence>MSKFHSFALALALCASSLFADRVVTDQLGRDVTLPDEVKRIVVLQHQSLNALNELNALNKVVGVQERGKSRSAKTTSA</sequence>
<organism evidence="2 3">
    <name type="scientific">Campylobacter showae CSUNSWCD</name>
    <dbReference type="NCBI Taxonomy" id="1244083"/>
    <lineage>
        <taxon>Bacteria</taxon>
        <taxon>Pseudomonadati</taxon>
        <taxon>Campylobacterota</taxon>
        <taxon>Epsilonproteobacteria</taxon>
        <taxon>Campylobacterales</taxon>
        <taxon>Campylobacteraceae</taxon>
        <taxon>Campylobacter</taxon>
    </lineage>
</organism>
<protein>
    <submittedName>
        <fullName evidence="2">ABC-transporter periplasmic-binding component</fullName>
    </submittedName>
</protein>
<dbReference type="AlphaFoldDB" id="M5IKH2"/>
<dbReference type="RefSeq" id="WP_009494266.1">
    <property type="nucleotide sequence ID" value="NZ_AMZQ01000005.1"/>
</dbReference>
<dbReference type="SUPFAM" id="SSF53807">
    <property type="entry name" value="Helical backbone' metal receptor"/>
    <property type="match status" value="1"/>
</dbReference>
<feature type="chain" id="PRO_5004067895" evidence="1">
    <location>
        <begin position="21"/>
        <end position="78"/>
    </location>
</feature>
<dbReference type="Gene3D" id="3.40.50.1980">
    <property type="entry name" value="Nitrogenase molybdenum iron protein domain"/>
    <property type="match status" value="1"/>
</dbReference>
<reference evidence="2 3" key="1">
    <citation type="journal article" date="2013" name="Genome Announc.">
        <title>Genome Sequence of Campylobacter showae UNSWCD, Isolated from a Patient with Crohn's Disease.</title>
        <authorList>
            <person name="Tay A.P."/>
            <person name="Kaakoush N.O."/>
            <person name="Deshpande N.P."/>
            <person name="Chen Z."/>
            <person name="Mitchell H."/>
            <person name="Wilkins M.R."/>
        </authorList>
    </citation>
    <scope>NUCLEOTIDE SEQUENCE [LARGE SCALE GENOMIC DNA]</scope>
    <source>
        <strain evidence="2 3">CSUNSWCD</strain>
    </source>
</reference>
<comment type="caution">
    <text evidence="2">The sequence shown here is derived from an EMBL/GenBank/DDBJ whole genome shotgun (WGS) entry which is preliminary data.</text>
</comment>
<evidence type="ECO:0000313" key="2">
    <source>
        <dbReference type="EMBL" id="EKU11535.1"/>
    </source>
</evidence>
<dbReference type="STRING" id="1244083.CSUNSWCD_1573"/>
<feature type="signal peptide" evidence="1">
    <location>
        <begin position="1"/>
        <end position="20"/>
    </location>
</feature>